<dbReference type="EMBL" id="JBHSCN010000005">
    <property type="protein sequence ID" value="MFC4243534.1"/>
    <property type="molecule type" value="Genomic_DNA"/>
</dbReference>
<dbReference type="SMART" id="SM00331">
    <property type="entry name" value="PP2C_SIG"/>
    <property type="match status" value="1"/>
</dbReference>
<dbReference type="EC" id="3.1.3.16" evidence="3"/>
<protein>
    <submittedName>
        <fullName evidence="3">PP2C family protein-serine/threonine phosphatase</fullName>
        <ecNumber evidence="3">3.1.3.16</ecNumber>
    </submittedName>
</protein>
<feature type="domain" description="PPM-type phosphatase" evidence="2">
    <location>
        <begin position="6"/>
        <end position="246"/>
    </location>
</feature>
<dbReference type="PROSITE" id="PS51746">
    <property type="entry name" value="PPM_2"/>
    <property type="match status" value="1"/>
</dbReference>
<dbReference type="SUPFAM" id="SSF81606">
    <property type="entry name" value="PP2C-like"/>
    <property type="match status" value="1"/>
</dbReference>
<keyword evidence="3" id="KW-0378">Hydrolase</keyword>
<dbReference type="InterPro" id="IPR015655">
    <property type="entry name" value="PP2C"/>
</dbReference>
<evidence type="ECO:0000313" key="3">
    <source>
        <dbReference type="EMBL" id="MFC4243534.1"/>
    </source>
</evidence>
<dbReference type="GO" id="GO:0004722">
    <property type="term" value="F:protein serine/threonine phosphatase activity"/>
    <property type="evidence" value="ECO:0007669"/>
    <property type="project" value="UniProtKB-EC"/>
</dbReference>
<sequence>MAQRLEVSAHTETGRVRAINEDSFLAADPMFFVADGMGGHSFGDRASQAAIAALAARVPAGSDPSPDDVREAVASANYAVRDLSEPEDRGAARAGTTLTGVARVATDTGPHWMVVNIGDSRVYSWDGRALEQVTVDHSAVQELLDTGAITPEQAMYHPERNVITRALGADDIVEPDVWVLPATGTRTFMICSDGLTKELSDQLIASILAGDVIFGDEPEGSIAPQLVEAADVAGGHDNITVIVLSVHADRTTTNGDANDADDAEGDTDDTIERPSQPALR</sequence>
<feature type="compositionally biased region" description="Acidic residues" evidence="1">
    <location>
        <begin position="258"/>
        <end position="269"/>
    </location>
</feature>
<comment type="caution">
    <text evidence="3">The sequence shown here is derived from an EMBL/GenBank/DDBJ whole genome shotgun (WGS) entry which is preliminary data.</text>
</comment>
<name>A0ABV8Q8M9_9MICO</name>
<evidence type="ECO:0000313" key="4">
    <source>
        <dbReference type="Proteomes" id="UP001595900"/>
    </source>
</evidence>
<accession>A0ABV8Q8M9</accession>
<keyword evidence="4" id="KW-1185">Reference proteome</keyword>
<dbReference type="InterPro" id="IPR036457">
    <property type="entry name" value="PPM-type-like_dom_sf"/>
</dbReference>
<gene>
    <name evidence="3" type="ORF">ACFOYW_09120</name>
</gene>
<dbReference type="Proteomes" id="UP001595900">
    <property type="component" value="Unassembled WGS sequence"/>
</dbReference>
<dbReference type="Gene3D" id="3.60.40.10">
    <property type="entry name" value="PPM-type phosphatase domain"/>
    <property type="match status" value="1"/>
</dbReference>
<feature type="region of interest" description="Disordered" evidence="1">
    <location>
        <begin position="251"/>
        <end position="280"/>
    </location>
</feature>
<evidence type="ECO:0000256" key="1">
    <source>
        <dbReference type="SAM" id="MobiDB-lite"/>
    </source>
</evidence>
<reference evidence="4" key="1">
    <citation type="journal article" date="2019" name="Int. J. Syst. Evol. Microbiol.">
        <title>The Global Catalogue of Microorganisms (GCM) 10K type strain sequencing project: providing services to taxonomists for standard genome sequencing and annotation.</title>
        <authorList>
            <consortium name="The Broad Institute Genomics Platform"/>
            <consortium name="The Broad Institute Genome Sequencing Center for Infectious Disease"/>
            <person name="Wu L."/>
            <person name="Ma J."/>
        </authorList>
    </citation>
    <scope>NUCLEOTIDE SEQUENCE [LARGE SCALE GENOMIC DNA]</scope>
    <source>
        <strain evidence="4">CGMCC 1.10363</strain>
    </source>
</reference>
<dbReference type="SMART" id="SM00332">
    <property type="entry name" value="PP2Cc"/>
    <property type="match status" value="1"/>
</dbReference>
<organism evidence="3 4">
    <name type="scientific">Gryllotalpicola reticulitermitis</name>
    <dbReference type="NCBI Taxonomy" id="1184153"/>
    <lineage>
        <taxon>Bacteria</taxon>
        <taxon>Bacillati</taxon>
        <taxon>Actinomycetota</taxon>
        <taxon>Actinomycetes</taxon>
        <taxon>Micrococcales</taxon>
        <taxon>Microbacteriaceae</taxon>
        <taxon>Gryllotalpicola</taxon>
    </lineage>
</organism>
<dbReference type="Pfam" id="PF13672">
    <property type="entry name" value="PP2C_2"/>
    <property type="match status" value="1"/>
</dbReference>
<evidence type="ECO:0000259" key="2">
    <source>
        <dbReference type="PROSITE" id="PS51746"/>
    </source>
</evidence>
<proteinExistence type="predicted"/>
<dbReference type="InterPro" id="IPR001932">
    <property type="entry name" value="PPM-type_phosphatase-like_dom"/>
</dbReference>
<dbReference type="RefSeq" id="WP_390228606.1">
    <property type="nucleotide sequence ID" value="NZ_JBHSCN010000005.1"/>
</dbReference>
<dbReference type="PANTHER" id="PTHR13832:SF827">
    <property type="entry name" value="PROTEIN PHOSPHATASE 1L"/>
    <property type="match status" value="1"/>
</dbReference>
<dbReference type="CDD" id="cd00143">
    <property type="entry name" value="PP2Cc"/>
    <property type="match status" value="1"/>
</dbReference>
<dbReference type="PANTHER" id="PTHR13832">
    <property type="entry name" value="PROTEIN PHOSPHATASE 2C"/>
    <property type="match status" value="1"/>
</dbReference>